<organism evidence="6 7">
    <name type="scientific">Candidatus Allocopromorpha excrementipullorum</name>
    <dbReference type="NCBI Taxonomy" id="2840743"/>
    <lineage>
        <taxon>Bacteria</taxon>
        <taxon>Bacillati</taxon>
        <taxon>Bacillota</taxon>
        <taxon>Clostridia</taxon>
        <taxon>Eubacteriales</taxon>
        <taxon>Eubacteriaceae</taxon>
        <taxon>Eubacteriaceae incertae sedis</taxon>
        <taxon>Candidatus Allocopromorpha</taxon>
    </lineage>
</organism>
<feature type="domain" description="Glycoside hydrolase family 3 N-terminal" evidence="5">
    <location>
        <begin position="54"/>
        <end position="368"/>
    </location>
</feature>
<dbReference type="InterPro" id="IPR017853">
    <property type="entry name" value="GH"/>
</dbReference>
<dbReference type="SUPFAM" id="SSF51445">
    <property type="entry name" value="(Trans)glycosidases"/>
    <property type="match status" value="1"/>
</dbReference>
<dbReference type="PANTHER" id="PTHR30480">
    <property type="entry name" value="BETA-HEXOSAMINIDASE-RELATED"/>
    <property type="match status" value="1"/>
</dbReference>
<dbReference type="Gene3D" id="3.20.20.300">
    <property type="entry name" value="Glycoside hydrolase, family 3, N-terminal domain"/>
    <property type="match status" value="1"/>
</dbReference>
<dbReference type="InterPro" id="IPR001764">
    <property type="entry name" value="Glyco_hydro_3_N"/>
</dbReference>
<dbReference type="PROSITE" id="PS00775">
    <property type="entry name" value="GLYCOSYL_HYDROL_F3"/>
    <property type="match status" value="1"/>
</dbReference>
<dbReference type="InterPro" id="IPR050226">
    <property type="entry name" value="NagZ_Beta-hexosaminidase"/>
</dbReference>
<feature type="signal peptide" evidence="4">
    <location>
        <begin position="1"/>
        <end position="21"/>
    </location>
</feature>
<dbReference type="InterPro" id="IPR036962">
    <property type="entry name" value="Glyco_hydro_3_N_sf"/>
</dbReference>
<comment type="similarity">
    <text evidence="1">Belongs to the glycosyl hydrolase 3 family.</text>
</comment>
<dbReference type="AlphaFoldDB" id="A0A9D1SV28"/>
<keyword evidence="3" id="KW-0326">Glycosidase</keyword>
<reference evidence="6" key="1">
    <citation type="submission" date="2020-10" db="EMBL/GenBank/DDBJ databases">
        <authorList>
            <person name="Gilroy R."/>
        </authorList>
    </citation>
    <scope>NUCLEOTIDE SEQUENCE</scope>
    <source>
        <strain evidence="6">ChiSjej4B22-8349</strain>
    </source>
</reference>
<keyword evidence="2" id="KW-0378">Hydrolase</keyword>
<comment type="caution">
    <text evidence="6">The sequence shown here is derived from an EMBL/GenBank/DDBJ whole genome shotgun (WGS) entry which is preliminary data.</text>
</comment>
<dbReference type="Pfam" id="PF00933">
    <property type="entry name" value="Glyco_hydro_3"/>
    <property type="match status" value="1"/>
</dbReference>
<dbReference type="GO" id="GO:0004553">
    <property type="term" value="F:hydrolase activity, hydrolyzing O-glycosyl compounds"/>
    <property type="evidence" value="ECO:0007669"/>
    <property type="project" value="InterPro"/>
</dbReference>
<evidence type="ECO:0000256" key="4">
    <source>
        <dbReference type="SAM" id="SignalP"/>
    </source>
</evidence>
<dbReference type="Proteomes" id="UP000824130">
    <property type="component" value="Unassembled WGS sequence"/>
</dbReference>
<keyword evidence="4" id="KW-0732">Signal</keyword>
<evidence type="ECO:0000313" key="7">
    <source>
        <dbReference type="Proteomes" id="UP000824130"/>
    </source>
</evidence>
<evidence type="ECO:0000313" key="6">
    <source>
        <dbReference type="EMBL" id="HIU96833.1"/>
    </source>
</evidence>
<feature type="chain" id="PRO_5038735207" evidence="4">
    <location>
        <begin position="22"/>
        <end position="376"/>
    </location>
</feature>
<evidence type="ECO:0000256" key="2">
    <source>
        <dbReference type="ARBA" id="ARBA00022801"/>
    </source>
</evidence>
<dbReference type="InterPro" id="IPR019800">
    <property type="entry name" value="Glyco_hydro_3_AS"/>
</dbReference>
<dbReference type="GO" id="GO:0005975">
    <property type="term" value="P:carbohydrate metabolic process"/>
    <property type="evidence" value="ECO:0007669"/>
    <property type="project" value="InterPro"/>
</dbReference>
<dbReference type="EMBL" id="DVOB01000194">
    <property type="protein sequence ID" value="HIU96833.1"/>
    <property type="molecule type" value="Genomic_DNA"/>
</dbReference>
<evidence type="ECO:0000256" key="1">
    <source>
        <dbReference type="ARBA" id="ARBA00005336"/>
    </source>
</evidence>
<evidence type="ECO:0000256" key="3">
    <source>
        <dbReference type="ARBA" id="ARBA00023295"/>
    </source>
</evidence>
<reference evidence="6" key="2">
    <citation type="journal article" date="2021" name="PeerJ">
        <title>Extensive microbial diversity within the chicken gut microbiome revealed by metagenomics and culture.</title>
        <authorList>
            <person name="Gilroy R."/>
            <person name="Ravi A."/>
            <person name="Getino M."/>
            <person name="Pursley I."/>
            <person name="Horton D.L."/>
            <person name="Alikhan N.F."/>
            <person name="Baker D."/>
            <person name="Gharbi K."/>
            <person name="Hall N."/>
            <person name="Watson M."/>
            <person name="Adriaenssens E.M."/>
            <person name="Foster-Nyarko E."/>
            <person name="Jarju S."/>
            <person name="Secka A."/>
            <person name="Antonio M."/>
            <person name="Oren A."/>
            <person name="Chaudhuri R.R."/>
            <person name="La Ragione R."/>
            <person name="Hildebrand F."/>
            <person name="Pallen M.J."/>
        </authorList>
    </citation>
    <scope>NUCLEOTIDE SEQUENCE</scope>
    <source>
        <strain evidence="6">ChiSjej4B22-8349</strain>
    </source>
</reference>
<sequence>MKRRILTTSFCILILCGAVLAALSITGTRQQLTLTEIINARRDPHIEALLDDMTLEEKAGQMFMGCFYSGTPSPETVTQYNLGSVLLFQPSFTDSDKPSLKAALDDIDAACEITPIIAVDEEGGTVNRVSSSPAFRSEPFKSPRQLFAQGGMDAVIADVHEKNALLSEIGIDLNLAPVCDISTDSDDFMYSRSIGLDAEATSEYAAKVVRACLADNMGCCLKHFPGYGNSKDTHKGAAVDDRTIEQLEQSDLLPFAAGIKAGAPAVLVSHNIVSALDEALPASLSPAVHRLLRYDMGFDGVIVTDDLSMGAVSSFSPTTSSAVTAILAGNDLLCTGDYASQYNVVIEAVKNGVISEERLDASVRRILSWKHDMSLI</sequence>
<accession>A0A9D1SV28</accession>
<gene>
    <name evidence="6" type="ORF">IAD25_09060</name>
</gene>
<proteinExistence type="inferred from homology"/>
<protein>
    <submittedName>
        <fullName evidence="6">Beta-hexosaminidase</fullName>
    </submittedName>
</protein>
<evidence type="ECO:0000259" key="5">
    <source>
        <dbReference type="Pfam" id="PF00933"/>
    </source>
</evidence>
<dbReference type="GO" id="GO:0009254">
    <property type="term" value="P:peptidoglycan turnover"/>
    <property type="evidence" value="ECO:0007669"/>
    <property type="project" value="TreeGrafter"/>
</dbReference>
<name>A0A9D1SV28_9FIRM</name>
<dbReference type="PANTHER" id="PTHR30480:SF16">
    <property type="entry name" value="GLYCOSIDE HYDROLASE FAMILY 3 DOMAIN PROTEIN"/>
    <property type="match status" value="1"/>
</dbReference>